<proteinExistence type="predicted"/>
<protein>
    <recommendedName>
        <fullName evidence="3">HTH araC/xylS-type domain-containing protein</fullName>
    </recommendedName>
</protein>
<reference evidence="1 2" key="1">
    <citation type="submission" date="2018-08" db="EMBL/GenBank/DDBJ databases">
        <title>Cellulomonas rhizosphaerae sp. nov., a novel actinomycete isolated from soil.</title>
        <authorList>
            <person name="Tian Y."/>
        </authorList>
    </citation>
    <scope>NUCLEOTIDE SEQUENCE [LARGE SCALE GENOMIC DNA]</scope>
    <source>
        <strain evidence="1 2">NEAU-TCZ24</strain>
    </source>
</reference>
<evidence type="ECO:0000313" key="2">
    <source>
        <dbReference type="Proteomes" id="UP000283374"/>
    </source>
</evidence>
<dbReference type="AlphaFoldDB" id="A0A413RNT2"/>
<sequence>MPVDQVQYTRIDVEVPGLVEHAWVVVGGGPSREILLPDGRGLLQVVLEGDGSLVDTLTGASTPDATGVRGLMTRPVVRVQDGSGVRLGIQLAPSALAAVGAPGLVDAWGDAEGLVGPALGRASDELAAGRFAAAAHELVDALVARRVEPTLDAVRFGEVLRLVDERAGLVSAQELARAEGVTVSDLHRWTLLFLGAQPADYLAAVRFASFVRQAVGPGVARPDAVLQALSWYSRAEVPPREVERSTGLDPVELRRVEERIAALVGPATV</sequence>
<name>A0A413RNT2_9CELL</name>
<evidence type="ECO:0000313" key="1">
    <source>
        <dbReference type="EMBL" id="RHA43560.1"/>
    </source>
</evidence>
<dbReference type="EMBL" id="QWKP01000155">
    <property type="protein sequence ID" value="RHA43560.1"/>
    <property type="molecule type" value="Genomic_DNA"/>
</dbReference>
<evidence type="ECO:0008006" key="3">
    <source>
        <dbReference type="Google" id="ProtNLM"/>
    </source>
</evidence>
<dbReference type="RefSeq" id="WP_118766488.1">
    <property type="nucleotide sequence ID" value="NZ_QWKP01000155.1"/>
</dbReference>
<keyword evidence="2" id="KW-1185">Reference proteome</keyword>
<dbReference type="OrthoDB" id="4824114at2"/>
<accession>A0A413RNT2</accession>
<comment type="caution">
    <text evidence="1">The sequence shown here is derived from an EMBL/GenBank/DDBJ whole genome shotgun (WGS) entry which is preliminary data.</text>
</comment>
<gene>
    <name evidence="1" type="ORF">D1825_05730</name>
</gene>
<organism evidence="1 2">
    <name type="scientific">Cellulomonas rhizosphaerae</name>
    <dbReference type="NCBI Taxonomy" id="2293719"/>
    <lineage>
        <taxon>Bacteria</taxon>
        <taxon>Bacillati</taxon>
        <taxon>Actinomycetota</taxon>
        <taxon>Actinomycetes</taxon>
        <taxon>Micrococcales</taxon>
        <taxon>Cellulomonadaceae</taxon>
        <taxon>Cellulomonas</taxon>
    </lineage>
</organism>
<dbReference type="Proteomes" id="UP000283374">
    <property type="component" value="Unassembled WGS sequence"/>
</dbReference>